<evidence type="ECO:0000256" key="2">
    <source>
        <dbReference type="SAM" id="SignalP"/>
    </source>
</evidence>
<feature type="chain" id="PRO_5008904944" evidence="2">
    <location>
        <begin position="27"/>
        <end position="176"/>
    </location>
</feature>
<feature type="region of interest" description="Disordered" evidence="1">
    <location>
        <begin position="66"/>
        <end position="99"/>
    </location>
</feature>
<evidence type="ECO:0000256" key="1">
    <source>
        <dbReference type="SAM" id="MobiDB-lite"/>
    </source>
</evidence>
<dbReference type="Proteomes" id="UP000094527">
    <property type="component" value="Unassembled WGS sequence"/>
</dbReference>
<evidence type="ECO:0000313" key="3">
    <source>
        <dbReference type="EMBL" id="ODM99572.1"/>
    </source>
</evidence>
<dbReference type="AlphaFoldDB" id="A0A1D2N2T8"/>
<gene>
    <name evidence="3" type="ORF">Ocin01_07107</name>
</gene>
<evidence type="ECO:0000313" key="4">
    <source>
        <dbReference type="Proteomes" id="UP000094527"/>
    </source>
</evidence>
<keyword evidence="4" id="KW-1185">Reference proteome</keyword>
<organism evidence="3 4">
    <name type="scientific">Orchesella cincta</name>
    <name type="common">Springtail</name>
    <name type="synonym">Podura cincta</name>
    <dbReference type="NCBI Taxonomy" id="48709"/>
    <lineage>
        <taxon>Eukaryota</taxon>
        <taxon>Metazoa</taxon>
        <taxon>Ecdysozoa</taxon>
        <taxon>Arthropoda</taxon>
        <taxon>Hexapoda</taxon>
        <taxon>Collembola</taxon>
        <taxon>Entomobryomorpha</taxon>
        <taxon>Entomobryoidea</taxon>
        <taxon>Orchesellidae</taxon>
        <taxon>Orchesellinae</taxon>
        <taxon>Orchesella</taxon>
    </lineage>
</organism>
<reference evidence="3 4" key="1">
    <citation type="journal article" date="2016" name="Genome Biol. Evol.">
        <title>Gene Family Evolution Reflects Adaptation to Soil Environmental Stressors in the Genome of the Collembolan Orchesella cincta.</title>
        <authorList>
            <person name="Faddeeva-Vakhrusheva A."/>
            <person name="Derks M.F."/>
            <person name="Anvar S.Y."/>
            <person name="Agamennone V."/>
            <person name="Suring W."/>
            <person name="Smit S."/>
            <person name="van Straalen N.M."/>
            <person name="Roelofs D."/>
        </authorList>
    </citation>
    <scope>NUCLEOTIDE SEQUENCE [LARGE SCALE GENOMIC DNA]</scope>
    <source>
        <tissue evidence="3">Mixed pool</tissue>
    </source>
</reference>
<name>A0A1D2N2T8_ORCCI</name>
<feature type="non-terminal residue" evidence="3">
    <location>
        <position position="176"/>
    </location>
</feature>
<dbReference type="EMBL" id="LJIJ01000270">
    <property type="protein sequence ID" value="ODM99572.1"/>
    <property type="molecule type" value="Genomic_DNA"/>
</dbReference>
<keyword evidence="2" id="KW-0732">Signal</keyword>
<feature type="signal peptide" evidence="2">
    <location>
        <begin position="1"/>
        <end position="26"/>
    </location>
</feature>
<sequence>MRRRSPLRKFLTAKLVLLWFAGTVSSFAFSNVPSLYSSSVSRHISHLALVSAVVLPWTISEGAETKTTEEKEIASGRALKSSSSSSRKPKQANLPPKKTTANNALLANIDFLTQLTNNKQASESAMDPLKCFPKALCGLSAESAAITRKRKNGLTESCLVVSRFFLITLRLDGDKK</sequence>
<comment type="caution">
    <text evidence="3">The sequence shown here is derived from an EMBL/GenBank/DDBJ whole genome shotgun (WGS) entry which is preliminary data.</text>
</comment>
<accession>A0A1D2N2T8</accession>
<proteinExistence type="predicted"/>
<protein>
    <submittedName>
        <fullName evidence="3">Uncharacterized protein</fullName>
    </submittedName>
</protein>